<dbReference type="Gene3D" id="3.30.200.20">
    <property type="entry name" value="Phosphorylase Kinase, domain 1"/>
    <property type="match status" value="1"/>
</dbReference>
<dbReference type="GO" id="GO:0005737">
    <property type="term" value="C:cytoplasm"/>
    <property type="evidence" value="ECO:0007669"/>
    <property type="project" value="TreeGrafter"/>
</dbReference>
<dbReference type="SUPFAM" id="SSF56112">
    <property type="entry name" value="Protein kinase-like (PK-like)"/>
    <property type="match status" value="1"/>
</dbReference>
<evidence type="ECO:0000256" key="1">
    <source>
        <dbReference type="ARBA" id="ARBA00022741"/>
    </source>
</evidence>
<dbReference type="InterPro" id="IPR017441">
    <property type="entry name" value="Protein_kinase_ATP_BS"/>
</dbReference>
<keyword evidence="1 3" id="KW-0547">Nucleotide-binding</keyword>
<dbReference type="OrthoDB" id="68483at2759"/>
<keyword evidence="7" id="KW-1185">Reference proteome</keyword>
<dbReference type="InterPro" id="IPR000719">
    <property type="entry name" value="Prot_kinase_dom"/>
</dbReference>
<dbReference type="InterPro" id="IPR008271">
    <property type="entry name" value="Ser/Thr_kinase_AS"/>
</dbReference>
<feature type="domain" description="Protein kinase" evidence="5">
    <location>
        <begin position="15"/>
        <end position="300"/>
    </location>
</feature>
<dbReference type="PROSITE" id="PS50011">
    <property type="entry name" value="PROTEIN_KINASE_DOM"/>
    <property type="match status" value="1"/>
</dbReference>
<gene>
    <name evidence="6" type="ORF">AV274_2287</name>
</gene>
<dbReference type="Proteomes" id="UP000078348">
    <property type="component" value="Unassembled WGS sequence"/>
</dbReference>
<dbReference type="EMBL" id="LXWW01000106">
    <property type="protein sequence ID" value="OAO15971.1"/>
    <property type="molecule type" value="Genomic_DNA"/>
</dbReference>
<protein>
    <submittedName>
        <fullName evidence="6">Protein kinase</fullName>
    </submittedName>
</protein>
<dbReference type="PROSITE" id="PS00107">
    <property type="entry name" value="PROTEIN_KINASE_ATP"/>
    <property type="match status" value="1"/>
</dbReference>
<organism evidence="6 7">
    <name type="scientific">Blastocystis sp. subtype 1 (strain ATCC 50177 / NandII)</name>
    <dbReference type="NCBI Taxonomy" id="478820"/>
    <lineage>
        <taxon>Eukaryota</taxon>
        <taxon>Sar</taxon>
        <taxon>Stramenopiles</taxon>
        <taxon>Bigyra</taxon>
        <taxon>Opalozoa</taxon>
        <taxon>Opalinata</taxon>
        <taxon>Blastocystidae</taxon>
        <taxon>Blastocystis</taxon>
    </lineage>
</organism>
<dbReference type="Gene3D" id="1.10.510.10">
    <property type="entry name" value="Transferase(Phosphotransferase) domain 1"/>
    <property type="match status" value="1"/>
</dbReference>
<dbReference type="PANTHER" id="PTHR24346:SF77">
    <property type="entry name" value="SERINE THREONINE PROTEIN KINASE"/>
    <property type="match status" value="1"/>
</dbReference>
<keyword evidence="6" id="KW-0808">Transferase</keyword>
<evidence type="ECO:0000259" key="5">
    <source>
        <dbReference type="PROSITE" id="PS50011"/>
    </source>
</evidence>
<keyword evidence="6" id="KW-0418">Kinase</keyword>
<comment type="similarity">
    <text evidence="4">Belongs to the protein kinase superfamily.</text>
</comment>
<dbReference type="STRING" id="478820.A0A196SI32"/>
<dbReference type="InterPro" id="IPR011009">
    <property type="entry name" value="Kinase-like_dom_sf"/>
</dbReference>
<feature type="binding site" evidence="3">
    <location>
        <position position="46"/>
    </location>
    <ligand>
        <name>ATP</name>
        <dbReference type="ChEBI" id="CHEBI:30616"/>
    </ligand>
</feature>
<evidence type="ECO:0000256" key="3">
    <source>
        <dbReference type="PROSITE-ProRule" id="PRU10141"/>
    </source>
</evidence>
<proteinExistence type="inferred from homology"/>
<comment type="caution">
    <text evidence="6">The sequence shown here is derived from an EMBL/GenBank/DDBJ whole genome shotgun (WGS) entry which is preliminary data.</text>
</comment>
<evidence type="ECO:0000313" key="6">
    <source>
        <dbReference type="EMBL" id="OAO15971.1"/>
    </source>
</evidence>
<dbReference type="SMART" id="SM00220">
    <property type="entry name" value="S_TKc"/>
    <property type="match status" value="1"/>
</dbReference>
<dbReference type="GO" id="GO:0005524">
    <property type="term" value="F:ATP binding"/>
    <property type="evidence" value="ECO:0007669"/>
    <property type="project" value="UniProtKB-UniRule"/>
</dbReference>
<evidence type="ECO:0000256" key="4">
    <source>
        <dbReference type="RuleBase" id="RU000304"/>
    </source>
</evidence>
<accession>A0A196SI32</accession>
<evidence type="ECO:0000256" key="2">
    <source>
        <dbReference type="ARBA" id="ARBA00022840"/>
    </source>
</evidence>
<name>A0A196SI32_BLAHN</name>
<dbReference type="PANTHER" id="PTHR24346">
    <property type="entry name" value="MAP/MICROTUBULE AFFINITY-REGULATING KINASE"/>
    <property type="match status" value="1"/>
</dbReference>
<dbReference type="AlphaFoldDB" id="A0A196SI32"/>
<dbReference type="GO" id="GO:0004674">
    <property type="term" value="F:protein serine/threonine kinase activity"/>
    <property type="evidence" value="ECO:0007669"/>
    <property type="project" value="UniProtKB-KW"/>
</dbReference>
<reference evidence="6 7" key="1">
    <citation type="submission" date="2016-05" db="EMBL/GenBank/DDBJ databases">
        <title>Nuclear genome of Blastocystis sp. subtype 1 NandII.</title>
        <authorList>
            <person name="Gentekaki E."/>
            <person name="Curtis B."/>
            <person name="Stairs C."/>
            <person name="Eme L."/>
            <person name="Herman E."/>
            <person name="Klimes V."/>
            <person name="Arias M.C."/>
            <person name="Elias M."/>
            <person name="Hilliou F."/>
            <person name="Klute M."/>
            <person name="Malik S.-B."/>
            <person name="Pightling A."/>
            <person name="Rachubinski R."/>
            <person name="Salas D."/>
            <person name="Schlacht A."/>
            <person name="Suga H."/>
            <person name="Archibald J."/>
            <person name="Ball S.G."/>
            <person name="Clark G."/>
            <person name="Dacks J."/>
            <person name="Van Der Giezen M."/>
            <person name="Tsaousis A."/>
            <person name="Roger A."/>
        </authorList>
    </citation>
    <scope>NUCLEOTIDE SEQUENCE [LARGE SCALE GENOMIC DNA]</scope>
    <source>
        <strain evidence="7">ATCC 50177 / NandII</strain>
    </source>
</reference>
<dbReference type="GO" id="GO:0035556">
    <property type="term" value="P:intracellular signal transduction"/>
    <property type="evidence" value="ECO:0007669"/>
    <property type="project" value="TreeGrafter"/>
</dbReference>
<keyword evidence="2 3" id="KW-0067">ATP-binding</keyword>
<keyword evidence="4" id="KW-0723">Serine/threonine-protein kinase</keyword>
<evidence type="ECO:0000313" key="7">
    <source>
        <dbReference type="Proteomes" id="UP000078348"/>
    </source>
</evidence>
<sequence>MDTIRVQRDGVIKTYTLLERLGSGSFSQVYKCKTVVDGKEQIYAVKVFNKSFLKNEKTWRRVSGNMECHTAFEKVELEIALMKKLDHPNLVKLIDVIDDEHLDRLYMVIEYVERGQIMVCDEQTMEFTSPITHKVLTEEKARRYLFDIMSGLKYLHLHKVVHRDIKPENLLVTNDDHVKIVDFGVAHLFETCNNVEKELRDQLPVTTKPLNLLTRTPTGLLRNTAGTIYFYAPECTTDEPYNTYAVDIWAVGVTLYIMVVGKLPLFNPDLVSFFDDLVAKEIEYPASLSPELIYPLRDMV</sequence>
<dbReference type="CDD" id="cd14008">
    <property type="entry name" value="STKc_LKB1_CaMKK"/>
    <property type="match status" value="1"/>
</dbReference>
<dbReference type="Pfam" id="PF00069">
    <property type="entry name" value="Pkinase"/>
    <property type="match status" value="1"/>
</dbReference>
<dbReference type="PROSITE" id="PS00108">
    <property type="entry name" value="PROTEIN_KINASE_ST"/>
    <property type="match status" value="1"/>
</dbReference>